<dbReference type="EnsemblMetazoa" id="CapteT226713">
    <property type="protein sequence ID" value="CapteP226713"/>
    <property type="gene ID" value="CapteG226713"/>
</dbReference>
<dbReference type="OMA" id="YNHTKEE"/>
<keyword evidence="1" id="KW-0732">Signal</keyword>
<name>R7TW62_CAPTE</name>
<organism evidence="2">
    <name type="scientific">Capitella teleta</name>
    <name type="common">Polychaete worm</name>
    <dbReference type="NCBI Taxonomy" id="283909"/>
    <lineage>
        <taxon>Eukaryota</taxon>
        <taxon>Metazoa</taxon>
        <taxon>Spiralia</taxon>
        <taxon>Lophotrochozoa</taxon>
        <taxon>Annelida</taxon>
        <taxon>Polychaeta</taxon>
        <taxon>Sedentaria</taxon>
        <taxon>Scolecida</taxon>
        <taxon>Capitellidae</taxon>
        <taxon>Capitella</taxon>
    </lineage>
</organism>
<reference evidence="4" key="1">
    <citation type="submission" date="2012-12" db="EMBL/GenBank/DDBJ databases">
        <authorList>
            <person name="Hellsten U."/>
            <person name="Grimwood J."/>
            <person name="Chapman J.A."/>
            <person name="Shapiro H."/>
            <person name="Aerts A."/>
            <person name="Otillar R.P."/>
            <person name="Terry A.Y."/>
            <person name="Boore J.L."/>
            <person name="Simakov O."/>
            <person name="Marletaz F."/>
            <person name="Cho S.-J."/>
            <person name="Edsinger-Gonzales E."/>
            <person name="Havlak P."/>
            <person name="Kuo D.-H."/>
            <person name="Larsson T."/>
            <person name="Lv J."/>
            <person name="Arendt D."/>
            <person name="Savage R."/>
            <person name="Osoegawa K."/>
            <person name="de Jong P."/>
            <person name="Lindberg D.R."/>
            <person name="Seaver E.C."/>
            <person name="Weisblat D.A."/>
            <person name="Putnam N.H."/>
            <person name="Grigoriev I.V."/>
            <person name="Rokhsar D.S."/>
        </authorList>
    </citation>
    <scope>NUCLEOTIDE SEQUENCE</scope>
    <source>
        <strain evidence="4">I ESC-2004</strain>
    </source>
</reference>
<feature type="signal peptide" evidence="1">
    <location>
        <begin position="1"/>
        <end position="26"/>
    </location>
</feature>
<reference evidence="3" key="3">
    <citation type="submission" date="2015-06" db="UniProtKB">
        <authorList>
            <consortium name="EnsemblMetazoa"/>
        </authorList>
    </citation>
    <scope>IDENTIFICATION</scope>
</reference>
<sequence>MERIIKFRQIVRYLLVVAVWLCETTAFVENKAHDVTSSNRFYDVIMRDFWFWRLEDSPEFAAGVGMQQQGHRLDSFSVQAFDHSQRKAREFLRMIDSVSLSEMNTRDIRNLHLLESDIETFLRGYNWRLHGGLNPVDCNGGVHTDFIHWLDAMSFDDIEAYDEYSMRLTALASQVHEQIVLMKEAMRLKITNHRLAMFEKITDPGGTRERLKRHTAAVIKDHVLPAFKKLSEFLKNEYLLNLRPNPGLHSLPSGSAYYEACLTWFIGDDVTADLIHNVGQVRIREILTEVDNSRYALLLKGYSNECTFMRIVKRHRHQWFTYRPLERNPGGLQADHSARDSAPVAIRVRLPSPRKRRVTTLHRSTPTKYLTHFRVVEMTFPGPDAVLMPGDEVTGQPAVFFVNLNNIFKRQKWKLLTTALHEYIPGRHFQNIHEKNQSMPYFRKYRDYRKLHRVPYHFPIHSSFTEGWALYAESLGFDMGLYERTYDRLGAHFSELMHMVKMVVDTGIHSKGWTETQAVNYIMTLTGCGHSEASITIQNIVTSPGKSVAPPYGMMKIKMLRQKAEKLLGTQFYLPDFHRHLLNLGPMSLRNVEREMDEWISRGSAQRMTSPSLIFIITWLSLNLYLI</sequence>
<evidence type="ECO:0000313" key="4">
    <source>
        <dbReference type="Proteomes" id="UP000014760"/>
    </source>
</evidence>
<dbReference type="Proteomes" id="UP000014760">
    <property type="component" value="Unassembled WGS sequence"/>
</dbReference>
<dbReference type="Pfam" id="PF05960">
    <property type="entry name" value="DUF885"/>
    <property type="match status" value="1"/>
</dbReference>
<dbReference type="InterPro" id="IPR010281">
    <property type="entry name" value="DUF885"/>
</dbReference>
<keyword evidence="4" id="KW-1185">Reference proteome</keyword>
<accession>R7TW62</accession>
<evidence type="ECO:0000313" key="3">
    <source>
        <dbReference type="EnsemblMetazoa" id="CapteP226713"/>
    </source>
</evidence>
<feature type="chain" id="PRO_5008787420" evidence="1">
    <location>
        <begin position="27"/>
        <end position="627"/>
    </location>
</feature>
<reference evidence="2 4" key="2">
    <citation type="journal article" date="2013" name="Nature">
        <title>Insights into bilaterian evolution from three spiralian genomes.</title>
        <authorList>
            <person name="Simakov O."/>
            <person name="Marletaz F."/>
            <person name="Cho S.J."/>
            <person name="Edsinger-Gonzales E."/>
            <person name="Havlak P."/>
            <person name="Hellsten U."/>
            <person name="Kuo D.H."/>
            <person name="Larsson T."/>
            <person name="Lv J."/>
            <person name="Arendt D."/>
            <person name="Savage R."/>
            <person name="Osoegawa K."/>
            <person name="de Jong P."/>
            <person name="Grimwood J."/>
            <person name="Chapman J.A."/>
            <person name="Shapiro H."/>
            <person name="Aerts A."/>
            <person name="Otillar R.P."/>
            <person name="Terry A.Y."/>
            <person name="Boore J.L."/>
            <person name="Grigoriev I.V."/>
            <person name="Lindberg D.R."/>
            <person name="Seaver E.C."/>
            <person name="Weisblat D.A."/>
            <person name="Putnam N.H."/>
            <person name="Rokhsar D.S."/>
        </authorList>
    </citation>
    <scope>NUCLEOTIDE SEQUENCE</scope>
    <source>
        <strain evidence="2 4">I ESC-2004</strain>
    </source>
</reference>
<dbReference type="OrthoDB" id="5959877at2759"/>
<dbReference type="PANTHER" id="PTHR33361:SF2">
    <property type="entry name" value="DUF885 DOMAIN-CONTAINING PROTEIN"/>
    <property type="match status" value="1"/>
</dbReference>
<protein>
    <submittedName>
        <fullName evidence="2 3">Uncharacterized protein</fullName>
    </submittedName>
</protein>
<dbReference type="HOGENOM" id="CLU_018914_0_1_1"/>
<evidence type="ECO:0000256" key="1">
    <source>
        <dbReference type="SAM" id="SignalP"/>
    </source>
</evidence>
<gene>
    <name evidence="2" type="ORF">CAPTEDRAFT_226713</name>
</gene>
<evidence type="ECO:0000313" key="2">
    <source>
        <dbReference type="EMBL" id="ELT97797.1"/>
    </source>
</evidence>
<dbReference type="EMBL" id="AMQN01002151">
    <property type="status" value="NOT_ANNOTATED_CDS"/>
    <property type="molecule type" value="Genomic_DNA"/>
</dbReference>
<dbReference type="EMBL" id="KB308479">
    <property type="protein sequence ID" value="ELT97797.1"/>
    <property type="molecule type" value="Genomic_DNA"/>
</dbReference>
<dbReference type="PANTHER" id="PTHR33361">
    <property type="entry name" value="GLR0591 PROTEIN"/>
    <property type="match status" value="1"/>
</dbReference>
<dbReference type="AlphaFoldDB" id="R7TW62"/>
<proteinExistence type="predicted"/>